<gene>
    <name evidence="1" type="ORF">RRG08_001493</name>
</gene>
<protein>
    <submittedName>
        <fullName evidence="1">Uncharacterized protein</fullName>
    </submittedName>
</protein>
<dbReference type="AlphaFoldDB" id="A0AAE1DVT0"/>
<name>A0AAE1DVT0_9GAST</name>
<dbReference type="Proteomes" id="UP001283361">
    <property type="component" value="Unassembled WGS sequence"/>
</dbReference>
<dbReference type="EMBL" id="JAWDGP010002302">
    <property type="protein sequence ID" value="KAK3784185.1"/>
    <property type="molecule type" value="Genomic_DNA"/>
</dbReference>
<accession>A0AAE1DVT0</accession>
<proteinExistence type="predicted"/>
<evidence type="ECO:0000313" key="2">
    <source>
        <dbReference type="Proteomes" id="UP001283361"/>
    </source>
</evidence>
<reference evidence="1" key="1">
    <citation type="journal article" date="2023" name="G3 (Bethesda)">
        <title>A reference genome for the long-term kleptoplast-retaining sea slug Elysia crispata morphotype clarki.</title>
        <authorList>
            <person name="Eastman K.E."/>
            <person name="Pendleton A.L."/>
            <person name="Shaikh M.A."/>
            <person name="Suttiyut T."/>
            <person name="Ogas R."/>
            <person name="Tomko P."/>
            <person name="Gavelis G."/>
            <person name="Widhalm J.R."/>
            <person name="Wisecaver J.H."/>
        </authorList>
    </citation>
    <scope>NUCLEOTIDE SEQUENCE</scope>
    <source>
        <strain evidence="1">ECLA1</strain>
    </source>
</reference>
<organism evidence="1 2">
    <name type="scientific">Elysia crispata</name>
    <name type="common">lettuce slug</name>
    <dbReference type="NCBI Taxonomy" id="231223"/>
    <lineage>
        <taxon>Eukaryota</taxon>
        <taxon>Metazoa</taxon>
        <taxon>Spiralia</taxon>
        <taxon>Lophotrochozoa</taxon>
        <taxon>Mollusca</taxon>
        <taxon>Gastropoda</taxon>
        <taxon>Heterobranchia</taxon>
        <taxon>Euthyneura</taxon>
        <taxon>Panpulmonata</taxon>
        <taxon>Sacoglossa</taxon>
        <taxon>Placobranchoidea</taxon>
        <taxon>Plakobranchidae</taxon>
        <taxon>Elysia</taxon>
    </lineage>
</organism>
<evidence type="ECO:0000313" key="1">
    <source>
        <dbReference type="EMBL" id="KAK3784185.1"/>
    </source>
</evidence>
<sequence length="118" mass="13112">MPLLEDCGAKRASVLVSVTLQNRPIKQYSRDPDNTGFLSCALNFNFISDALSELNITTVHPGYPPNPHGALAHCASCVIKSCRRVCWEASEATQEHHSWLGCRTVRFAVITKISEFHK</sequence>
<keyword evidence="2" id="KW-1185">Reference proteome</keyword>
<comment type="caution">
    <text evidence="1">The sequence shown here is derived from an EMBL/GenBank/DDBJ whole genome shotgun (WGS) entry which is preliminary data.</text>
</comment>